<dbReference type="GO" id="GO:0003724">
    <property type="term" value="F:RNA helicase activity"/>
    <property type="evidence" value="ECO:0007669"/>
    <property type="project" value="UniProtKB-EC"/>
</dbReference>
<evidence type="ECO:0000259" key="14">
    <source>
        <dbReference type="PROSITE" id="PS51194"/>
    </source>
</evidence>
<dbReference type="InterPro" id="IPR014014">
    <property type="entry name" value="RNA_helicase_DEAD_Q_motif"/>
</dbReference>
<evidence type="ECO:0000256" key="1">
    <source>
        <dbReference type="ARBA" id="ARBA00012552"/>
    </source>
</evidence>
<evidence type="ECO:0000259" key="13">
    <source>
        <dbReference type="PROSITE" id="PS51192"/>
    </source>
</evidence>
<dbReference type="PANTHER" id="PTHR47959">
    <property type="entry name" value="ATP-DEPENDENT RNA HELICASE RHLE-RELATED"/>
    <property type="match status" value="1"/>
</dbReference>
<dbReference type="Gene3D" id="3.40.50.300">
    <property type="entry name" value="P-loop containing nucleotide triphosphate hydrolases"/>
    <property type="match status" value="2"/>
</dbReference>
<feature type="compositionally biased region" description="Basic residues" evidence="12">
    <location>
        <begin position="498"/>
        <end position="515"/>
    </location>
</feature>
<dbReference type="SMART" id="SM00490">
    <property type="entry name" value="HELICc"/>
    <property type="match status" value="1"/>
</dbReference>
<dbReference type="InterPro" id="IPR001650">
    <property type="entry name" value="Helicase_C-like"/>
</dbReference>
<dbReference type="RefSeq" id="WP_085933968.1">
    <property type="nucleotide sequence ID" value="NZ_FUWJ01000002.1"/>
</dbReference>
<feature type="compositionally biased region" description="Basic and acidic residues" evidence="12">
    <location>
        <begin position="389"/>
        <end position="410"/>
    </location>
</feature>
<keyword evidence="6 11" id="KW-0067">ATP-binding</keyword>
<sequence>MSTPSFADLGLAEPLLRALEAANYTAPTPIQARTIPHLLQGRDVLGIAQTGTGKTAAFALPVLQQLSAVKERAQPKSPRALVLAPTRELAVQIAKSFDTYGRGLGLRLGMVIGGLGFGRQIETLQRGVDILVATPGRLIDLMERGNVKLGNVTFLVLDEADRMFDMGFIRDVRRITASVSKQRQTLLFSATMPPDVAKLAAEILKNPERVEIAPQGRTVDRIDQSVYFVNAGSKRTLLSHLLSDAALERVIVFTRTKRGANRVAEALEDQGIRSEAIHGNKSQNARQKALDNFSRGKARVLVATDLASRGIDVSGVTHVINFELPADAESYVHRIGRTARAGTSGIALSFCDGSERGQLKGIERLINQRIAVLPMPSPEEMPAAPPPRPRAEREERDGEQRNQRPRENRGHRGPPRHRSFGDRAFGDRPRGDHPRGDHPRGDRAPSEHQWARGDYRDQPRNESSQGERPHGDRPHGDRPQGDRPYRGDRPRQGDDRPRHHGGHHAGHRGHGGPHAHRADYAQGDRPHGDRVQADRPRGDHPRSERPQGDRPHGDRPHGDRPQGPRSAWKGRRFGGGGGRGRAA</sequence>
<keyword evidence="3 11" id="KW-0547">Nucleotide-binding</keyword>
<evidence type="ECO:0000256" key="2">
    <source>
        <dbReference type="ARBA" id="ARBA00022490"/>
    </source>
</evidence>
<evidence type="ECO:0000313" key="17">
    <source>
        <dbReference type="Proteomes" id="UP000190092"/>
    </source>
</evidence>
<evidence type="ECO:0000256" key="5">
    <source>
        <dbReference type="ARBA" id="ARBA00022806"/>
    </source>
</evidence>
<dbReference type="Proteomes" id="UP000190092">
    <property type="component" value="Unassembled WGS sequence"/>
</dbReference>
<proteinExistence type="inferred from homology"/>
<evidence type="ECO:0000256" key="9">
    <source>
        <dbReference type="ARBA" id="ARBA00074363"/>
    </source>
</evidence>
<dbReference type="PROSITE" id="PS00039">
    <property type="entry name" value="DEAD_ATP_HELICASE"/>
    <property type="match status" value="1"/>
</dbReference>
<accession>A0A1T4NFS0</accession>
<dbReference type="InterPro" id="IPR027417">
    <property type="entry name" value="P-loop_NTPase"/>
</dbReference>
<gene>
    <name evidence="16" type="ORF">SAMN02745126_02259</name>
</gene>
<dbReference type="CDD" id="cd00268">
    <property type="entry name" value="DEADc"/>
    <property type="match status" value="1"/>
</dbReference>
<evidence type="ECO:0000256" key="6">
    <source>
        <dbReference type="ARBA" id="ARBA00022840"/>
    </source>
</evidence>
<dbReference type="CDD" id="cd18787">
    <property type="entry name" value="SF2_C_DEAD"/>
    <property type="match status" value="1"/>
</dbReference>
<keyword evidence="4 11" id="KW-0378">Hydrolase</keyword>
<dbReference type="InterPro" id="IPR050079">
    <property type="entry name" value="DEAD_box_RNA_helicase"/>
</dbReference>
<dbReference type="STRING" id="225324.SAMN02745126_02259"/>
<feature type="region of interest" description="Disordered" evidence="12">
    <location>
        <begin position="373"/>
        <end position="583"/>
    </location>
</feature>
<name>A0A1T4NFS0_9HYPH</name>
<dbReference type="GO" id="GO:0016787">
    <property type="term" value="F:hydrolase activity"/>
    <property type="evidence" value="ECO:0007669"/>
    <property type="project" value="UniProtKB-KW"/>
</dbReference>
<dbReference type="FunFam" id="3.40.50.300:FF:000108">
    <property type="entry name" value="ATP-dependent RNA helicase RhlE"/>
    <property type="match status" value="1"/>
</dbReference>
<dbReference type="OrthoDB" id="9805696at2"/>
<dbReference type="EC" id="3.6.4.13" evidence="1"/>
<dbReference type="GO" id="GO:0009266">
    <property type="term" value="P:response to temperature stimulus"/>
    <property type="evidence" value="ECO:0007669"/>
    <property type="project" value="UniProtKB-ARBA"/>
</dbReference>
<organism evidence="16 17">
    <name type="scientific">Enhydrobacter aerosaccus</name>
    <dbReference type="NCBI Taxonomy" id="225324"/>
    <lineage>
        <taxon>Bacteria</taxon>
        <taxon>Pseudomonadati</taxon>
        <taxon>Pseudomonadota</taxon>
        <taxon>Alphaproteobacteria</taxon>
        <taxon>Hyphomicrobiales</taxon>
        <taxon>Enhydrobacter</taxon>
    </lineage>
</organism>
<evidence type="ECO:0000259" key="15">
    <source>
        <dbReference type="PROSITE" id="PS51195"/>
    </source>
</evidence>
<dbReference type="PANTHER" id="PTHR47959:SF13">
    <property type="entry name" value="ATP-DEPENDENT RNA HELICASE RHLE"/>
    <property type="match status" value="1"/>
</dbReference>
<feature type="domain" description="Helicase ATP-binding" evidence="13">
    <location>
        <begin position="35"/>
        <end position="210"/>
    </location>
</feature>
<dbReference type="InterPro" id="IPR014001">
    <property type="entry name" value="Helicase_ATP-bd"/>
</dbReference>
<evidence type="ECO:0000256" key="3">
    <source>
        <dbReference type="ARBA" id="ARBA00022741"/>
    </source>
</evidence>
<feature type="compositionally biased region" description="Gly residues" evidence="12">
    <location>
        <begin position="573"/>
        <end position="583"/>
    </location>
</feature>
<reference evidence="17" key="1">
    <citation type="submission" date="2017-02" db="EMBL/GenBank/DDBJ databases">
        <authorList>
            <person name="Varghese N."/>
            <person name="Submissions S."/>
        </authorList>
    </citation>
    <scope>NUCLEOTIDE SEQUENCE [LARGE SCALE GENOMIC DNA]</scope>
    <source>
        <strain evidence="17">ATCC 27094</strain>
    </source>
</reference>
<dbReference type="GO" id="GO:0003676">
    <property type="term" value="F:nucleic acid binding"/>
    <property type="evidence" value="ECO:0007669"/>
    <property type="project" value="InterPro"/>
</dbReference>
<feature type="compositionally biased region" description="Basic and acidic residues" evidence="12">
    <location>
        <begin position="419"/>
        <end position="497"/>
    </location>
</feature>
<dbReference type="PROSITE" id="PS51195">
    <property type="entry name" value="Q_MOTIF"/>
    <property type="match status" value="1"/>
</dbReference>
<dbReference type="GO" id="GO:0042255">
    <property type="term" value="P:ribosome assembly"/>
    <property type="evidence" value="ECO:0007669"/>
    <property type="project" value="UniProtKB-ARBA"/>
</dbReference>
<feature type="compositionally biased region" description="Basic and acidic residues" evidence="12">
    <location>
        <begin position="516"/>
        <end position="562"/>
    </location>
</feature>
<feature type="domain" description="DEAD-box RNA helicase Q" evidence="15">
    <location>
        <begin position="4"/>
        <end position="32"/>
    </location>
</feature>
<evidence type="ECO:0000256" key="10">
    <source>
        <dbReference type="PROSITE-ProRule" id="PRU00552"/>
    </source>
</evidence>
<keyword evidence="5 11" id="KW-0347">Helicase</keyword>
<keyword evidence="2" id="KW-0963">Cytoplasm</keyword>
<evidence type="ECO:0000256" key="8">
    <source>
        <dbReference type="ARBA" id="ARBA00047984"/>
    </source>
</evidence>
<dbReference type="Pfam" id="PF00270">
    <property type="entry name" value="DEAD"/>
    <property type="match status" value="1"/>
</dbReference>
<dbReference type="SMART" id="SM00487">
    <property type="entry name" value="DEXDc"/>
    <property type="match status" value="1"/>
</dbReference>
<evidence type="ECO:0000313" key="16">
    <source>
        <dbReference type="EMBL" id="SJZ77847.1"/>
    </source>
</evidence>
<dbReference type="PROSITE" id="PS51194">
    <property type="entry name" value="HELICASE_CTER"/>
    <property type="match status" value="1"/>
</dbReference>
<dbReference type="GO" id="GO:0005829">
    <property type="term" value="C:cytosol"/>
    <property type="evidence" value="ECO:0007669"/>
    <property type="project" value="TreeGrafter"/>
</dbReference>
<dbReference type="SUPFAM" id="SSF52540">
    <property type="entry name" value="P-loop containing nucleoside triphosphate hydrolases"/>
    <property type="match status" value="1"/>
</dbReference>
<dbReference type="GO" id="GO:0005524">
    <property type="term" value="F:ATP binding"/>
    <property type="evidence" value="ECO:0007669"/>
    <property type="project" value="UniProtKB-KW"/>
</dbReference>
<dbReference type="InterPro" id="IPR044742">
    <property type="entry name" value="DEAD/DEAH_RhlB"/>
</dbReference>
<dbReference type="InterPro" id="IPR000629">
    <property type="entry name" value="RNA-helicase_DEAD-box_CS"/>
</dbReference>
<comment type="similarity">
    <text evidence="7 11">Belongs to the DEAD box helicase family.</text>
</comment>
<comment type="catalytic activity">
    <reaction evidence="8">
        <text>ATP + H2O = ADP + phosphate + H(+)</text>
        <dbReference type="Rhea" id="RHEA:13065"/>
        <dbReference type="ChEBI" id="CHEBI:15377"/>
        <dbReference type="ChEBI" id="CHEBI:15378"/>
        <dbReference type="ChEBI" id="CHEBI:30616"/>
        <dbReference type="ChEBI" id="CHEBI:43474"/>
        <dbReference type="ChEBI" id="CHEBI:456216"/>
        <dbReference type="EC" id="3.6.4.13"/>
    </reaction>
</comment>
<protein>
    <recommendedName>
        <fullName evidence="9">DEAD-box ATP-dependent RNA helicase RhpA</fullName>
        <ecNumber evidence="1">3.6.4.13</ecNumber>
    </recommendedName>
</protein>
<dbReference type="InterPro" id="IPR011545">
    <property type="entry name" value="DEAD/DEAH_box_helicase_dom"/>
</dbReference>
<dbReference type="AlphaFoldDB" id="A0A1T4NFS0"/>
<feature type="compositionally biased region" description="Pro residues" evidence="12">
    <location>
        <begin position="375"/>
        <end position="388"/>
    </location>
</feature>
<evidence type="ECO:0000256" key="12">
    <source>
        <dbReference type="SAM" id="MobiDB-lite"/>
    </source>
</evidence>
<evidence type="ECO:0000256" key="4">
    <source>
        <dbReference type="ARBA" id="ARBA00022801"/>
    </source>
</evidence>
<evidence type="ECO:0000256" key="11">
    <source>
        <dbReference type="RuleBase" id="RU000492"/>
    </source>
</evidence>
<dbReference type="PROSITE" id="PS51192">
    <property type="entry name" value="HELICASE_ATP_BIND_1"/>
    <property type="match status" value="1"/>
</dbReference>
<evidence type="ECO:0000256" key="7">
    <source>
        <dbReference type="ARBA" id="ARBA00038437"/>
    </source>
</evidence>
<dbReference type="EMBL" id="FUWJ01000002">
    <property type="protein sequence ID" value="SJZ77847.1"/>
    <property type="molecule type" value="Genomic_DNA"/>
</dbReference>
<dbReference type="Pfam" id="PF00271">
    <property type="entry name" value="Helicase_C"/>
    <property type="match status" value="1"/>
</dbReference>
<keyword evidence="17" id="KW-1185">Reference proteome</keyword>
<feature type="domain" description="Helicase C-terminal" evidence="14">
    <location>
        <begin position="237"/>
        <end position="381"/>
    </location>
</feature>
<feature type="short sequence motif" description="Q motif" evidence="10">
    <location>
        <begin position="4"/>
        <end position="32"/>
    </location>
</feature>